<proteinExistence type="inferred from homology"/>
<dbReference type="SUPFAM" id="SSF100950">
    <property type="entry name" value="NagB/RpiA/CoA transferase-like"/>
    <property type="match status" value="1"/>
</dbReference>
<dbReference type="Gene3D" id="3.40.50.1360">
    <property type="match status" value="1"/>
</dbReference>
<feature type="domain" description="Sugar-binding" evidence="5">
    <location>
        <begin position="86"/>
        <end position="335"/>
    </location>
</feature>
<keyword evidence="4" id="KW-0804">Transcription</keyword>
<evidence type="ECO:0000256" key="1">
    <source>
        <dbReference type="ARBA" id="ARBA00010466"/>
    </source>
</evidence>
<dbReference type="EMBL" id="AWSU01000400">
    <property type="protein sequence ID" value="ERI73280.1"/>
    <property type="molecule type" value="Genomic_DNA"/>
</dbReference>
<dbReference type="AlphaFoldDB" id="A0ABC9TNW5"/>
<dbReference type="InterPro" id="IPR051054">
    <property type="entry name" value="SorC_transcr_regulators"/>
</dbReference>
<organism evidence="6 7">
    <name type="scientific">[Clostridium] symbiosum ATCC 14940</name>
    <dbReference type="NCBI Taxonomy" id="411472"/>
    <lineage>
        <taxon>Bacteria</taxon>
        <taxon>Bacillati</taxon>
        <taxon>Bacillota</taxon>
        <taxon>Clostridia</taxon>
        <taxon>Lachnospirales</taxon>
        <taxon>Lachnospiraceae</taxon>
        <taxon>Otoolea</taxon>
    </lineage>
</organism>
<name>A0ABC9TNW5_CLOSY</name>
<dbReference type="PANTHER" id="PTHR34294">
    <property type="entry name" value="TRANSCRIPTIONAL REGULATOR-RELATED"/>
    <property type="match status" value="1"/>
</dbReference>
<reference evidence="6 7" key="1">
    <citation type="submission" date="2013-07" db="EMBL/GenBank/DDBJ databases">
        <authorList>
            <person name="Weinstock G."/>
            <person name="Sodergren E."/>
            <person name="Wylie T."/>
            <person name="Fulton L."/>
            <person name="Fulton R."/>
            <person name="Fronick C."/>
            <person name="O'Laughlin M."/>
            <person name="Godfrey J."/>
            <person name="Miner T."/>
            <person name="Herter B."/>
            <person name="Appelbaum E."/>
            <person name="Cordes M."/>
            <person name="Lek S."/>
            <person name="Wollam A."/>
            <person name="Pepin K.H."/>
            <person name="Palsikar V.B."/>
            <person name="Mitreva M."/>
            <person name="Wilson R.K."/>
        </authorList>
    </citation>
    <scope>NUCLEOTIDE SEQUENCE [LARGE SCALE GENOMIC DNA]</scope>
    <source>
        <strain evidence="6 7">ATCC 14940</strain>
    </source>
</reference>
<dbReference type="InterPro" id="IPR036388">
    <property type="entry name" value="WH-like_DNA-bd_sf"/>
</dbReference>
<gene>
    <name evidence="6" type="ORF">CLOSYM_05004</name>
</gene>
<dbReference type="SUPFAM" id="SSF88659">
    <property type="entry name" value="Sigma3 and sigma4 domains of RNA polymerase sigma factors"/>
    <property type="match status" value="1"/>
</dbReference>
<comment type="similarity">
    <text evidence="1">Belongs to the SorC transcriptional regulatory family.</text>
</comment>
<dbReference type="Gene3D" id="1.10.10.10">
    <property type="entry name" value="Winged helix-like DNA-binding domain superfamily/Winged helix DNA-binding domain"/>
    <property type="match status" value="1"/>
</dbReference>
<dbReference type="GO" id="GO:0003677">
    <property type="term" value="F:DNA binding"/>
    <property type="evidence" value="ECO:0007669"/>
    <property type="project" value="UniProtKB-KW"/>
</dbReference>
<dbReference type="Pfam" id="PF04198">
    <property type="entry name" value="Sugar-bind"/>
    <property type="match status" value="1"/>
</dbReference>
<evidence type="ECO:0000256" key="3">
    <source>
        <dbReference type="ARBA" id="ARBA00023125"/>
    </source>
</evidence>
<keyword evidence="3" id="KW-0238">DNA-binding</keyword>
<evidence type="ECO:0000313" key="6">
    <source>
        <dbReference type="EMBL" id="ERI73280.1"/>
    </source>
</evidence>
<protein>
    <submittedName>
        <fullName evidence="6">Sugar-binding domain protein</fullName>
    </submittedName>
</protein>
<dbReference type="InterPro" id="IPR013324">
    <property type="entry name" value="RNA_pol_sigma_r3/r4-like"/>
</dbReference>
<evidence type="ECO:0000256" key="2">
    <source>
        <dbReference type="ARBA" id="ARBA00023015"/>
    </source>
</evidence>
<sequence length="341" mass="37492">MNNNRIRVQPFLPENGCKDRIGANRMNTEFQSEQMAEMARLYYMEGRNQTEIGERFGISRFKVAQYIQEAARRGIVEIKIHTPVKRDGGLEKELRERLGMKHAVVIDNSRLTHEETLAGLGKAGAGLVKSLLEPGVTLGIAWGKTIATIAGRMEADRMLPVHIVSLTGSAGLMNPELDTQRLAWKVAGLYQADVSLFHMPVYAAGEEDREVFMRQPVIREAVKRTEQMKILLSGVSATSSLLKNSKIWKEYQEPEDREREAAGSCCGYLFDADGNTDCFPLNRKVTGASLAAVRRTEFSIGAALGRHKAPAVLGAVRAGLINVLVTDINLAGAVIENGISI</sequence>
<accession>A0ABC9TNW5</accession>
<dbReference type="InterPro" id="IPR037171">
    <property type="entry name" value="NagB/RpiA_transferase-like"/>
</dbReference>
<keyword evidence="2" id="KW-0805">Transcription regulation</keyword>
<dbReference type="Proteomes" id="UP000016491">
    <property type="component" value="Unassembled WGS sequence"/>
</dbReference>
<dbReference type="InterPro" id="IPR007324">
    <property type="entry name" value="Sugar-bd_dom_put"/>
</dbReference>
<dbReference type="PANTHER" id="PTHR34294:SF1">
    <property type="entry name" value="TRANSCRIPTIONAL REGULATOR LSRR"/>
    <property type="match status" value="1"/>
</dbReference>
<evidence type="ECO:0000313" key="7">
    <source>
        <dbReference type="Proteomes" id="UP000016491"/>
    </source>
</evidence>
<comment type="caution">
    <text evidence="6">The sequence shown here is derived from an EMBL/GenBank/DDBJ whole genome shotgun (WGS) entry which is preliminary data.</text>
</comment>
<evidence type="ECO:0000259" key="5">
    <source>
        <dbReference type="Pfam" id="PF04198"/>
    </source>
</evidence>
<evidence type="ECO:0000256" key="4">
    <source>
        <dbReference type="ARBA" id="ARBA00023163"/>
    </source>
</evidence>